<name>A0AAE7THG7_9BRAD</name>
<dbReference type="InterPro" id="IPR019223">
    <property type="entry name" value="DUF2147"/>
</dbReference>
<evidence type="ECO:0000313" key="4">
    <source>
        <dbReference type="Proteomes" id="UP000594015"/>
    </source>
</evidence>
<dbReference type="RefSeq" id="WP_027558844.1">
    <property type="nucleotide sequence ID" value="NZ_AXAD01000002.1"/>
</dbReference>
<proteinExistence type="predicted"/>
<feature type="signal peptide" evidence="1">
    <location>
        <begin position="1"/>
        <end position="24"/>
    </location>
</feature>
<keyword evidence="1" id="KW-0732">Signal</keyword>
<reference evidence="3 4" key="1">
    <citation type="submission" date="2018-06" db="EMBL/GenBank/DDBJ databases">
        <title>Comparative genomics of Bradyrhizobium nodulating Arachidis hypogaea.</title>
        <authorList>
            <person name="Li Y."/>
        </authorList>
    </citation>
    <scope>NUCLEOTIDE SEQUENCE [LARGE SCALE GENOMIC DNA]</scope>
    <source>
        <strain evidence="3 4">CCBAU 051107</strain>
    </source>
</reference>
<gene>
    <name evidence="3" type="ORF">WN72_17240</name>
</gene>
<feature type="chain" id="PRO_5042193903" evidence="1">
    <location>
        <begin position="25"/>
        <end position="145"/>
    </location>
</feature>
<dbReference type="KEGG" id="barh:WN72_17240"/>
<dbReference type="AlphaFoldDB" id="A0AAE7THG7"/>
<evidence type="ECO:0000259" key="2">
    <source>
        <dbReference type="Pfam" id="PF09917"/>
    </source>
</evidence>
<dbReference type="Gene3D" id="2.40.128.520">
    <property type="match status" value="1"/>
</dbReference>
<evidence type="ECO:0000313" key="3">
    <source>
        <dbReference type="EMBL" id="QOZ67856.1"/>
    </source>
</evidence>
<organism evidence="3 4">
    <name type="scientific">Bradyrhizobium arachidis</name>
    <dbReference type="NCBI Taxonomy" id="858423"/>
    <lineage>
        <taxon>Bacteria</taxon>
        <taxon>Pseudomonadati</taxon>
        <taxon>Pseudomonadota</taxon>
        <taxon>Alphaproteobacteria</taxon>
        <taxon>Hyphomicrobiales</taxon>
        <taxon>Nitrobacteraceae</taxon>
        <taxon>Bradyrhizobium</taxon>
    </lineage>
</organism>
<sequence length="145" mass="15339">MRSTLVRHVLAAMLSISPLGNAEAAAAGDPGGVWLTQSGDAKIKVSRCGNALCGRVVWLKEPIDKKTGKPQLDDHNSDPALRGRKIVGISLFIDMQAAGANKWSGRIYNADDGKTYASTVTLLPSGNLNVQGCMGTLCAGEDWTR</sequence>
<accession>A0AAE7THG7</accession>
<dbReference type="PANTHER" id="PTHR36919">
    <property type="entry name" value="BLR1215 PROTEIN"/>
    <property type="match status" value="1"/>
</dbReference>
<dbReference type="Pfam" id="PF09917">
    <property type="entry name" value="DUF2147"/>
    <property type="match status" value="1"/>
</dbReference>
<dbReference type="EMBL" id="CP030050">
    <property type="protein sequence ID" value="QOZ67856.1"/>
    <property type="molecule type" value="Genomic_DNA"/>
</dbReference>
<dbReference type="PANTHER" id="PTHR36919:SF2">
    <property type="entry name" value="BLL6627 PROTEIN"/>
    <property type="match status" value="1"/>
</dbReference>
<feature type="domain" description="DUF2147" evidence="2">
    <location>
        <begin position="32"/>
        <end position="145"/>
    </location>
</feature>
<protein>
    <submittedName>
        <fullName evidence="3">DUF2147 domain-containing protein</fullName>
    </submittedName>
</protein>
<evidence type="ECO:0000256" key="1">
    <source>
        <dbReference type="SAM" id="SignalP"/>
    </source>
</evidence>
<dbReference type="Proteomes" id="UP000594015">
    <property type="component" value="Chromosome"/>
</dbReference>